<keyword evidence="4" id="KW-1185">Reference proteome</keyword>
<reference evidence="3 4" key="1">
    <citation type="journal article" date="2020" name="ISME J.">
        <title>Uncovering the hidden diversity of litter-decomposition mechanisms in mushroom-forming fungi.</title>
        <authorList>
            <person name="Floudas D."/>
            <person name="Bentzer J."/>
            <person name="Ahren D."/>
            <person name="Johansson T."/>
            <person name="Persson P."/>
            <person name="Tunlid A."/>
        </authorList>
    </citation>
    <scope>NUCLEOTIDE SEQUENCE [LARGE SCALE GENOMIC DNA]</scope>
    <source>
        <strain evidence="3 4">CBS 291.85</strain>
    </source>
</reference>
<protein>
    <submittedName>
        <fullName evidence="3">Uncharacterized protein</fullName>
    </submittedName>
</protein>
<proteinExistence type="predicted"/>
<feature type="region of interest" description="Disordered" evidence="1">
    <location>
        <begin position="78"/>
        <end position="100"/>
    </location>
</feature>
<evidence type="ECO:0000313" key="4">
    <source>
        <dbReference type="Proteomes" id="UP000559256"/>
    </source>
</evidence>
<sequence>MRCQTVLFFVMMLLATFVAAAPSVVTRASLSSSPLAVVETSSNVALGADSEKLGSENSANPESLSFTSHFFNLFKTESLSSSMSEPKPVHRRSIRRSRHP</sequence>
<gene>
    <name evidence="3" type="ORF">D9758_003008</name>
</gene>
<evidence type="ECO:0000256" key="2">
    <source>
        <dbReference type="SAM" id="SignalP"/>
    </source>
</evidence>
<evidence type="ECO:0000313" key="3">
    <source>
        <dbReference type="EMBL" id="KAF5368962.1"/>
    </source>
</evidence>
<organism evidence="3 4">
    <name type="scientific">Tetrapyrgos nigripes</name>
    <dbReference type="NCBI Taxonomy" id="182062"/>
    <lineage>
        <taxon>Eukaryota</taxon>
        <taxon>Fungi</taxon>
        <taxon>Dikarya</taxon>
        <taxon>Basidiomycota</taxon>
        <taxon>Agaricomycotina</taxon>
        <taxon>Agaricomycetes</taxon>
        <taxon>Agaricomycetidae</taxon>
        <taxon>Agaricales</taxon>
        <taxon>Marasmiineae</taxon>
        <taxon>Marasmiaceae</taxon>
        <taxon>Tetrapyrgos</taxon>
    </lineage>
</organism>
<feature type="chain" id="PRO_5034678368" evidence="2">
    <location>
        <begin position="21"/>
        <end position="100"/>
    </location>
</feature>
<dbReference type="AlphaFoldDB" id="A0A8H5LTG5"/>
<keyword evidence="2" id="KW-0732">Signal</keyword>
<evidence type="ECO:0000256" key="1">
    <source>
        <dbReference type="SAM" id="MobiDB-lite"/>
    </source>
</evidence>
<feature type="signal peptide" evidence="2">
    <location>
        <begin position="1"/>
        <end position="20"/>
    </location>
</feature>
<dbReference type="Proteomes" id="UP000559256">
    <property type="component" value="Unassembled WGS sequence"/>
</dbReference>
<accession>A0A8H5LTG5</accession>
<comment type="caution">
    <text evidence="3">The sequence shown here is derived from an EMBL/GenBank/DDBJ whole genome shotgun (WGS) entry which is preliminary data.</text>
</comment>
<dbReference type="EMBL" id="JAACJM010000014">
    <property type="protein sequence ID" value="KAF5368962.1"/>
    <property type="molecule type" value="Genomic_DNA"/>
</dbReference>
<feature type="compositionally biased region" description="Basic residues" evidence="1">
    <location>
        <begin position="89"/>
        <end position="100"/>
    </location>
</feature>
<name>A0A8H5LTG5_9AGAR</name>